<dbReference type="PANTHER" id="PTHR42659:SF9">
    <property type="entry name" value="XANTHINE DEHYDROGENASE FAD-BINDING SUBUNIT XDHB-RELATED"/>
    <property type="match status" value="1"/>
</dbReference>
<reference evidence="3 4" key="1">
    <citation type="submission" date="2015-02" db="EMBL/GenBank/DDBJ databases">
        <title>Draft genome sequences of ten Microbacterium spp. with emphasis on heavy metal contaminated environments.</title>
        <authorList>
            <person name="Corretto E."/>
        </authorList>
    </citation>
    <scope>NUCLEOTIDE SEQUENCE [LARGE SCALE GENOMIC DNA]</scope>
    <source>
        <strain evidence="3 4">ARN176</strain>
    </source>
</reference>
<dbReference type="EMBL" id="JYIX01000033">
    <property type="protein sequence ID" value="KJL33526.1"/>
    <property type="molecule type" value="Genomic_DNA"/>
</dbReference>
<feature type="region of interest" description="Disordered" evidence="1">
    <location>
        <begin position="59"/>
        <end position="81"/>
    </location>
</feature>
<dbReference type="GO" id="GO:0071949">
    <property type="term" value="F:FAD binding"/>
    <property type="evidence" value="ECO:0007669"/>
    <property type="project" value="InterPro"/>
</dbReference>
<feature type="domain" description="FAD-binding PCMH-type" evidence="2">
    <location>
        <begin position="1"/>
        <end position="208"/>
    </location>
</feature>
<keyword evidence="4" id="KW-1185">Reference proteome</keyword>
<gene>
    <name evidence="3" type="ORF">RS86_01747</name>
</gene>
<dbReference type="SUPFAM" id="SSF56176">
    <property type="entry name" value="FAD-binding/transporter-associated domain-like"/>
    <property type="match status" value="1"/>
</dbReference>
<dbReference type="InterPro" id="IPR016169">
    <property type="entry name" value="FAD-bd_PCMH_sub2"/>
</dbReference>
<name>A0A0F0LPQ5_9MICO</name>
<dbReference type="Pfam" id="PF00941">
    <property type="entry name" value="FAD_binding_5"/>
    <property type="match status" value="1"/>
</dbReference>
<evidence type="ECO:0000313" key="4">
    <source>
        <dbReference type="Proteomes" id="UP000033740"/>
    </source>
</evidence>
<sequence>MDVTSVDEVLMCADPQEWRPGDSWLAGGTVLFSYGTDITRGAPTRLLDITDAGWPPLIWHHPPSSRPHERTPGGPLTGTTREVEGVPSLEIAATCRIAELRALADDPLPGGMPRAMLPGLDLIAPACDSFVASWKIWNVSTVGGNVATGLPAGPMISLLSGWDATALILCPDGSARRTPVADLIVGPARTRLADGELIRSFLVPGDALAQTPAFRRISLTERGRSAALLIGRRTSASSLRLTVTASTFHPIVLDVRADPGAVPGGETPGPAVGTIGDAPAPSVRADGAAWRDAIDSAVAGTRGWYDDIHGEPAWRRLMTHRLGEEILAELLPESASGIDDAIGRVTGDLRIERSTL</sequence>
<dbReference type="InterPro" id="IPR016166">
    <property type="entry name" value="FAD-bd_PCMH"/>
</dbReference>
<dbReference type="PANTHER" id="PTHR42659">
    <property type="entry name" value="XANTHINE DEHYDROGENASE SUBUNIT C-RELATED"/>
    <property type="match status" value="1"/>
</dbReference>
<protein>
    <submittedName>
        <fullName evidence="3">FAD binding domain in molybdopterin dehydrogenase</fullName>
    </submittedName>
</protein>
<dbReference type="RefSeq" id="WP_045271829.1">
    <property type="nucleotide sequence ID" value="NZ_JYIX01000033.1"/>
</dbReference>
<dbReference type="InterPro" id="IPR051312">
    <property type="entry name" value="Diverse_Substr_Oxidored"/>
</dbReference>
<proteinExistence type="predicted"/>
<dbReference type="Proteomes" id="UP000033740">
    <property type="component" value="Unassembled WGS sequence"/>
</dbReference>
<dbReference type="PATRIC" id="fig|582680.6.peg.1804"/>
<dbReference type="Gene3D" id="3.30.465.10">
    <property type="match status" value="1"/>
</dbReference>
<evidence type="ECO:0000259" key="2">
    <source>
        <dbReference type="PROSITE" id="PS51387"/>
    </source>
</evidence>
<dbReference type="InterPro" id="IPR002346">
    <property type="entry name" value="Mopterin_DH_FAD-bd"/>
</dbReference>
<dbReference type="AlphaFoldDB" id="A0A0F0LPQ5"/>
<evidence type="ECO:0000313" key="3">
    <source>
        <dbReference type="EMBL" id="KJL33526.1"/>
    </source>
</evidence>
<dbReference type="GO" id="GO:0016491">
    <property type="term" value="F:oxidoreductase activity"/>
    <property type="evidence" value="ECO:0007669"/>
    <property type="project" value="InterPro"/>
</dbReference>
<accession>A0A0F0LPQ5</accession>
<comment type="caution">
    <text evidence="3">The sequence shown here is derived from an EMBL/GenBank/DDBJ whole genome shotgun (WGS) entry which is preliminary data.</text>
</comment>
<dbReference type="InterPro" id="IPR036318">
    <property type="entry name" value="FAD-bd_PCMH-like_sf"/>
</dbReference>
<dbReference type="STRING" id="582680.RS86_01747"/>
<evidence type="ECO:0000256" key="1">
    <source>
        <dbReference type="SAM" id="MobiDB-lite"/>
    </source>
</evidence>
<dbReference type="PROSITE" id="PS51387">
    <property type="entry name" value="FAD_PCMH"/>
    <property type="match status" value="1"/>
</dbReference>
<organism evidence="3 4">
    <name type="scientific">Microbacterium azadirachtae</name>
    <dbReference type="NCBI Taxonomy" id="582680"/>
    <lineage>
        <taxon>Bacteria</taxon>
        <taxon>Bacillati</taxon>
        <taxon>Actinomycetota</taxon>
        <taxon>Actinomycetes</taxon>
        <taxon>Micrococcales</taxon>
        <taxon>Microbacteriaceae</taxon>
        <taxon>Microbacterium</taxon>
    </lineage>
</organism>